<evidence type="ECO:0000256" key="1">
    <source>
        <dbReference type="SAM" id="SignalP"/>
    </source>
</evidence>
<evidence type="ECO:0008006" key="4">
    <source>
        <dbReference type="Google" id="ProtNLM"/>
    </source>
</evidence>
<comment type="caution">
    <text evidence="2">The sequence shown here is derived from an EMBL/GenBank/DDBJ whole genome shotgun (WGS) entry which is preliminary data.</text>
</comment>
<keyword evidence="1" id="KW-0732">Signal</keyword>
<accession>A0A2N5UDS5</accession>
<sequence length="117" mass="13454">MVVQLFLATVLFTHLLAQVANQEIVAAVQKYLSSKLSIQRKDHLLLLWTIVPFEKLENIRIFYPYPYHLLSHKRLYVRSSRSLAIRLPIQVVHAALLNQASAAQYQLRAANQHLPAI</sequence>
<dbReference type="EMBL" id="PGCI01000169">
    <property type="protein sequence ID" value="PLW35887.1"/>
    <property type="molecule type" value="Genomic_DNA"/>
</dbReference>
<feature type="signal peptide" evidence="1">
    <location>
        <begin position="1"/>
        <end position="17"/>
    </location>
</feature>
<evidence type="ECO:0000313" key="2">
    <source>
        <dbReference type="EMBL" id="PLW35887.1"/>
    </source>
</evidence>
<organism evidence="2 3">
    <name type="scientific">Puccinia coronata f. sp. avenae</name>
    <dbReference type="NCBI Taxonomy" id="200324"/>
    <lineage>
        <taxon>Eukaryota</taxon>
        <taxon>Fungi</taxon>
        <taxon>Dikarya</taxon>
        <taxon>Basidiomycota</taxon>
        <taxon>Pucciniomycotina</taxon>
        <taxon>Pucciniomycetes</taxon>
        <taxon>Pucciniales</taxon>
        <taxon>Pucciniaceae</taxon>
        <taxon>Puccinia</taxon>
    </lineage>
</organism>
<reference evidence="2 3" key="1">
    <citation type="submission" date="2017-11" db="EMBL/GenBank/DDBJ databases">
        <title>De novo assembly and phasing of dikaryotic genomes from two isolates of Puccinia coronata f. sp. avenae, the causal agent of oat crown rust.</title>
        <authorList>
            <person name="Miller M.E."/>
            <person name="Zhang Y."/>
            <person name="Omidvar V."/>
            <person name="Sperschneider J."/>
            <person name="Schwessinger B."/>
            <person name="Raley C."/>
            <person name="Palmer J.M."/>
            <person name="Garnica D."/>
            <person name="Upadhyaya N."/>
            <person name="Rathjen J."/>
            <person name="Taylor J.M."/>
            <person name="Park R.F."/>
            <person name="Dodds P.N."/>
            <person name="Hirsch C.D."/>
            <person name="Kianian S.F."/>
            <person name="Figueroa M."/>
        </authorList>
    </citation>
    <scope>NUCLEOTIDE SEQUENCE [LARGE SCALE GENOMIC DNA]</scope>
    <source>
        <strain evidence="2">12SD80</strain>
    </source>
</reference>
<proteinExistence type="predicted"/>
<protein>
    <recommendedName>
        <fullName evidence="4">Secreted protein</fullName>
    </recommendedName>
</protein>
<gene>
    <name evidence="2" type="ORF">PCASD_12099</name>
</gene>
<evidence type="ECO:0000313" key="3">
    <source>
        <dbReference type="Proteomes" id="UP000235392"/>
    </source>
</evidence>
<name>A0A2N5UDS5_9BASI</name>
<dbReference type="AlphaFoldDB" id="A0A2N5UDS5"/>
<dbReference type="Proteomes" id="UP000235392">
    <property type="component" value="Unassembled WGS sequence"/>
</dbReference>
<feature type="chain" id="PRO_5014788618" description="Secreted protein" evidence="1">
    <location>
        <begin position="18"/>
        <end position="117"/>
    </location>
</feature>